<evidence type="ECO:0000313" key="3">
    <source>
        <dbReference type="Proteomes" id="UP000583800"/>
    </source>
</evidence>
<proteinExistence type="predicted"/>
<name>A0A7X0F0S0_9ACTN</name>
<dbReference type="EMBL" id="JACHJB010000002">
    <property type="protein sequence ID" value="MBB6348829.1"/>
    <property type="molecule type" value="Genomic_DNA"/>
</dbReference>
<evidence type="ECO:0000313" key="2">
    <source>
        <dbReference type="EMBL" id="MBB6348829.1"/>
    </source>
</evidence>
<dbReference type="AlphaFoldDB" id="A0A7X0F0S0"/>
<comment type="caution">
    <text evidence="2">The sequence shown here is derived from an EMBL/GenBank/DDBJ whole genome shotgun (WGS) entry which is preliminary data.</text>
</comment>
<accession>A0A7X0F0S0</accession>
<dbReference type="RefSeq" id="WP_185086503.1">
    <property type="nucleotide sequence ID" value="NZ_JACHJB010000002.1"/>
</dbReference>
<protein>
    <submittedName>
        <fullName evidence="2">Uncharacterized protein</fullName>
    </submittedName>
</protein>
<reference evidence="2 3" key="1">
    <citation type="submission" date="2020-08" db="EMBL/GenBank/DDBJ databases">
        <title>Sequencing the genomes of 1000 actinobacteria strains.</title>
        <authorList>
            <person name="Klenk H.-P."/>
        </authorList>
    </citation>
    <scope>NUCLEOTIDE SEQUENCE [LARGE SCALE GENOMIC DNA]</scope>
    <source>
        <strain evidence="2 3">DSM 45913</strain>
    </source>
</reference>
<sequence length="47" mass="5270">MSFGFVAFPNPAPEHAEEFAGRELGAVPDGCNEREVKPRQTHRFPSR</sequence>
<feature type="region of interest" description="Disordered" evidence="1">
    <location>
        <begin position="26"/>
        <end position="47"/>
    </location>
</feature>
<keyword evidence="3" id="KW-1185">Reference proteome</keyword>
<evidence type="ECO:0000256" key="1">
    <source>
        <dbReference type="SAM" id="MobiDB-lite"/>
    </source>
</evidence>
<organism evidence="2 3">
    <name type="scientific">Nonomuraea muscovyensis</name>
    <dbReference type="NCBI Taxonomy" id="1124761"/>
    <lineage>
        <taxon>Bacteria</taxon>
        <taxon>Bacillati</taxon>
        <taxon>Actinomycetota</taxon>
        <taxon>Actinomycetes</taxon>
        <taxon>Streptosporangiales</taxon>
        <taxon>Streptosporangiaceae</taxon>
        <taxon>Nonomuraea</taxon>
    </lineage>
</organism>
<dbReference type="Proteomes" id="UP000583800">
    <property type="component" value="Unassembled WGS sequence"/>
</dbReference>
<gene>
    <name evidence="2" type="ORF">FHU36_005374</name>
</gene>